<keyword evidence="4" id="KW-0862">Zinc</keyword>
<dbReference type="Gene3D" id="3.40.1090.10">
    <property type="entry name" value="Cytosolic phospholipase A2 catalytic domain"/>
    <property type="match status" value="1"/>
</dbReference>
<keyword evidence="6 8" id="KW-0443">Lipid metabolism</keyword>
<dbReference type="CDD" id="cd07199">
    <property type="entry name" value="Pat17_PNPLA8_PNPLA9_like"/>
    <property type="match status" value="1"/>
</dbReference>
<dbReference type="GO" id="GO:0019369">
    <property type="term" value="P:arachidonate metabolic process"/>
    <property type="evidence" value="ECO:0007669"/>
    <property type="project" value="TreeGrafter"/>
</dbReference>
<dbReference type="Proteomes" id="UP000326924">
    <property type="component" value="Unassembled WGS sequence"/>
</dbReference>
<dbReference type="Pfam" id="PF01734">
    <property type="entry name" value="Patatin"/>
    <property type="match status" value="1"/>
</dbReference>
<dbReference type="PROSITE" id="PS50089">
    <property type="entry name" value="ZF_RING_2"/>
    <property type="match status" value="1"/>
</dbReference>
<dbReference type="PROSITE" id="PS00518">
    <property type="entry name" value="ZF_RING_1"/>
    <property type="match status" value="1"/>
</dbReference>
<dbReference type="InterPro" id="IPR001841">
    <property type="entry name" value="Znf_RING"/>
</dbReference>
<sequence length="1308" mass="145980">MSDRRSFLGRPKKREVFARLFASPGNRGDGLSARSRPDNSKALLPSPRIAQEPQLLVPAKPQLPAAPASCDETDSSPDDLDCDSEAEYSTIESGEASGIDSQSYTLLTSEVLLGTEFNDVHEGSSVFSESDHETPSRPHTAPEALTKCEDCQSDCDDVSWCNGCGMRLCAQCWSQQAPHKNKVPGHSKTSLTDMATLNGILNLTGGEAASEEYLQAEFGSKWFGVTIQKGQRMQGFLTATNRYRELSMATGFPGEKYPALVSFVGETGAGKSTLIRALVQLALINTKRQSDRSYTHTPIVGDPQNLDTPTSGDVHLFKDPSTYATRRPCFYADCEGLRGGTRLPMAVTKIDRIKQRVGEVKGVSLSMRWAKQEQLSREWMVERFYPRILFTFSDIVCYVTNNFKTIESIISRLIQWADTVLEKSVNQPMLPYAIVIVNALDPKDGTQEWWQDTLTGTQLQKNKDCIRGDQNLIKLVEQWEKRNKKINTLEELVRCYYTDIKIMCIPNINAKHSSPSFLLEQYSRLHEEIRQAADKTSERRKKAELLLNSDDLNAYFGYAFDHFSRNGEQPFDFLAAALAHNPVRRTLTTHVVKAAVSLMVGTFRSSFELFKGLAPLIASSILLDVCRKNLPRKSLAAAKILEEYEMLCVTAVQTFYEGHWPCRFTDNNRRCVNVANKHPKGHQLSSGKIITVGEYQHEPKELKTTGQDFFAEVASSYKQLWAKLIALNDADNKGVRPAAVENQRDILSRDVYQAIFNGQSGALASHTTCFSCFFHTPVHVLRCGHVICDTCMDDFSEMIGLKRTLRNCPLCGGQRNLTGIYNKEPRQASPRILSLDGGGVRSIIQLEILKALEKQIDLEMPIQEFFDLVVGTSAGGIVALGLASEGMAIENCSKMFMDFAIKAFTTRKGGKVPVLKYAVYLHHNSKYESKGLNDVLKDSFGNKKLFGEIGDSNGRKAIKVGVTMTSSSGNPVFVANYNRSSPENNPSSYHFLRAENKNKELKVWEAARGTSAAPLCFKPFHHQPTDRIFTDGALNFNNPVEIAYTESQLLWPDQSQRCLILSIGTGSMEAPQEIQTGSETVPTPQSGGSGDNLRSFVRMGKRQIEQSINCEKAWSDFMAKSDRLDQENAGRYVRMNVEFPKLPKIDKYEFIDDLIDGVKSYCDKNSSLLRDTANKLIASLFYLMLEGIEENKDGYLCKGSILCRLGAGTKQLLKLTGRLKQWGDSIFTVEINGRGHELGPLPARTLKFVEAGDIFIFSVRFQVKHHSHTTDEQIKIRMKVGSEGDSPALISGFPATLNELEMLKKRER</sequence>
<dbReference type="GO" id="GO:0016020">
    <property type="term" value="C:membrane"/>
    <property type="evidence" value="ECO:0007669"/>
    <property type="project" value="TreeGrafter"/>
</dbReference>
<keyword evidence="9" id="KW-0175">Coiled coil</keyword>
<dbReference type="PANTHER" id="PTHR24185">
    <property type="entry name" value="CALCIUM-INDEPENDENT PHOSPHOLIPASE A2-GAMMA"/>
    <property type="match status" value="1"/>
</dbReference>
<feature type="domain" description="PNPLA" evidence="12">
    <location>
        <begin position="833"/>
        <end position="1044"/>
    </location>
</feature>
<keyword evidence="2 7" id="KW-0863">Zinc-finger</keyword>
<evidence type="ECO:0000256" key="10">
    <source>
        <dbReference type="SAM" id="MobiDB-lite"/>
    </source>
</evidence>
<comment type="caution">
    <text evidence="13">The sequence shown here is derived from an EMBL/GenBank/DDBJ whole genome shotgun (WGS) entry which is preliminary data.</text>
</comment>
<dbReference type="GO" id="GO:0008270">
    <property type="term" value="F:zinc ion binding"/>
    <property type="evidence" value="ECO:0007669"/>
    <property type="project" value="UniProtKB-KW"/>
</dbReference>
<keyword evidence="5 8" id="KW-0442">Lipid degradation</keyword>
<evidence type="ECO:0000256" key="7">
    <source>
        <dbReference type="PROSITE-ProRule" id="PRU00175"/>
    </source>
</evidence>
<dbReference type="InterPro" id="IPR017907">
    <property type="entry name" value="Znf_RING_CS"/>
</dbReference>
<dbReference type="EMBL" id="VXIS01000132">
    <property type="protein sequence ID" value="KAA8902468.1"/>
    <property type="molecule type" value="Genomic_DNA"/>
</dbReference>
<evidence type="ECO:0000259" key="11">
    <source>
        <dbReference type="PROSITE" id="PS50089"/>
    </source>
</evidence>
<name>A0A5J5ESN5_9PEZI</name>
<comment type="caution">
    <text evidence="8">Lacks conserved residue(s) required for the propagation of feature annotation.</text>
</comment>
<evidence type="ECO:0000313" key="14">
    <source>
        <dbReference type="Proteomes" id="UP000326924"/>
    </source>
</evidence>
<dbReference type="GO" id="GO:0046486">
    <property type="term" value="P:glycerolipid metabolic process"/>
    <property type="evidence" value="ECO:0007669"/>
    <property type="project" value="UniProtKB-ARBA"/>
</dbReference>
<dbReference type="SUPFAM" id="SSF52151">
    <property type="entry name" value="FabD/lysophospholipase-like"/>
    <property type="match status" value="1"/>
</dbReference>
<evidence type="ECO:0000256" key="5">
    <source>
        <dbReference type="ARBA" id="ARBA00022963"/>
    </source>
</evidence>
<keyword evidence="14" id="KW-1185">Reference proteome</keyword>
<evidence type="ECO:0008006" key="15">
    <source>
        <dbReference type="Google" id="ProtNLM"/>
    </source>
</evidence>
<dbReference type="GO" id="GO:0047499">
    <property type="term" value="F:calcium-independent phospholipase A2 activity"/>
    <property type="evidence" value="ECO:0007669"/>
    <property type="project" value="TreeGrafter"/>
</dbReference>
<evidence type="ECO:0000256" key="6">
    <source>
        <dbReference type="ARBA" id="ARBA00023098"/>
    </source>
</evidence>
<evidence type="ECO:0000313" key="13">
    <source>
        <dbReference type="EMBL" id="KAA8902468.1"/>
    </source>
</evidence>
<keyword evidence="3 8" id="KW-0378">Hydrolase</keyword>
<feature type="active site" description="Proton acceptor" evidence="8">
    <location>
        <position position="1031"/>
    </location>
</feature>
<feature type="coiled-coil region" evidence="9">
    <location>
        <begin position="519"/>
        <end position="546"/>
    </location>
</feature>
<dbReference type="InParanoid" id="A0A5J5ESN5"/>
<dbReference type="OrthoDB" id="194358at2759"/>
<protein>
    <recommendedName>
        <fullName evidence="15">PNPLA domain-containing protein</fullName>
    </recommendedName>
</protein>
<evidence type="ECO:0000256" key="9">
    <source>
        <dbReference type="SAM" id="Coils"/>
    </source>
</evidence>
<evidence type="ECO:0000256" key="4">
    <source>
        <dbReference type="ARBA" id="ARBA00022833"/>
    </source>
</evidence>
<feature type="short sequence motif" description="DGA/G" evidence="8">
    <location>
        <begin position="1031"/>
        <end position="1033"/>
    </location>
</feature>
<evidence type="ECO:0000256" key="3">
    <source>
        <dbReference type="ARBA" id="ARBA00022801"/>
    </source>
</evidence>
<feature type="compositionally biased region" description="Acidic residues" evidence="10">
    <location>
        <begin position="71"/>
        <end position="82"/>
    </location>
</feature>
<dbReference type="InterPro" id="IPR027417">
    <property type="entry name" value="P-loop_NTPase"/>
</dbReference>
<reference evidence="13 14" key="1">
    <citation type="submission" date="2019-09" db="EMBL/GenBank/DDBJ databases">
        <title>Draft genome of the ectomycorrhizal ascomycete Sphaerosporella brunnea.</title>
        <authorList>
            <consortium name="DOE Joint Genome Institute"/>
            <person name="Benucci G.M."/>
            <person name="Marozzi G."/>
            <person name="Antonielli L."/>
            <person name="Sanchez S."/>
            <person name="Marco P."/>
            <person name="Wang X."/>
            <person name="Falini L.B."/>
            <person name="Barry K."/>
            <person name="Haridas S."/>
            <person name="Lipzen A."/>
            <person name="Labutti K."/>
            <person name="Grigoriev I.V."/>
            <person name="Murat C."/>
            <person name="Martin F."/>
            <person name="Albertini E."/>
            <person name="Donnini D."/>
            <person name="Bonito G."/>
        </authorList>
    </citation>
    <scope>NUCLEOTIDE SEQUENCE [LARGE SCALE GENOMIC DNA]</scope>
    <source>
        <strain evidence="13 14">Sb_GMNB300</strain>
    </source>
</reference>
<dbReference type="PANTHER" id="PTHR24185:SF1">
    <property type="entry name" value="CALCIUM-INDEPENDENT PHOSPHOLIPASE A2-GAMMA"/>
    <property type="match status" value="1"/>
</dbReference>
<proteinExistence type="predicted"/>
<feature type="domain" description="RING-type" evidence="11">
    <location>
        <begin position="769"/>
        <end position="811"/>
    </location>
</feature>
<dbReference type="PROSITE" id="PS51635">
    <property type="entry name" value="PNPLA"/>
    <property type="match status" value="1"/>
</dbReference>
<evidence type="ECO:0000256" key="1">
    <source>
        <dbReference type="ARBA" id="ARBA00022723"/>
    </source>
</evidence>
<accession>A0A5J5ESN5</accession>
<evidence type="ECO:0000256" key="2">
    <source>
        <dbReference type="ARBA" id="ARBA00022771"/>
    </source>
</evidence>
<dbReference type="SUPFAM" id="SSF52540">
    <property type="entry name" value="P-loop containing nucleoside triphosphate hydrolases"/>
    <property type="match status" value="1"/>
</dbReference>
<gene>
    <name evidence="13" type="ORF">FN846DRAFT_955469</name>
</gene>
<evidence type="ECO:0000256" key="8">
    <source>
        <dbReference type="PROSITE-ProRule" id="PRU01161"/>
    </source>
</evidence>
<organism evidence="13 14">
    <name type="scientific">Sphaerosporella brunnea</name>
    <dbReference type="NCBI Taxonomy" id="1250544"/>
    <lineage>
        <taxon>Eukaryota</taxon>
        <taxon>Fungi</taxon>
        <taxon>Dikarya</taxon>
        <taxon>Ascomycota</taxon>
        <taxon>Pezizomycotina</taxon>
        <taxon>Pezizomycetes</taxon>
        <taxon>Pezizales</taxon>
        <taxon>Pyronemataceae</taxon>
        <taxon>Sphaerosporella</taxon>
    </lineage>
</organism>
<dbReference type="GO" id="GO:0016042">
    <property type="term" value="P:lipid catabolic process"/>
    <property type="evidence" value="ECO:0007669"/>
    <property type="project" value="UniProtKB-UniRule"/>
</dbReference>
<dbReference type="InterPro" id="IPR002641">
    <property type="entry name" value="PNPLA_dom"/>
</dbReference>
<feature type="short sequence motif" description="GXSXG" evidence="8">
    <location>
        <begin position="871"/>
        <end position="875"/>
    </location>
</feature>
<evidence type="ECO:0000259" key="12">
    <source>
        <dbReference type="PROSITE" id="PS51635"/>
    </source>
</evidence>
<dbReference type="InterPro" id="IPR016035">
    <property type="entry name" value="Acyl_Trfase/lysoPLipase"/>
</dbReference>
<feature type="active site" description="Nucleophile" evidence="8">
    <location>
        <position position="873"/>
    </location>
</feature>
<keyword evidence="1" id="KW-0479">Metal-binding</keyword>
<feature type="region of interest" description="Disordered" evidence="10">
    <location>
        <begin position="21"/>
        <end position="82"/>
    </location>
</feature>